<sequence length="156" mass="15452">MPLRARTIATAALLLLPAAPAPAAAAEPAPLCAGGHLRLRIDPGTGAVSGAGTLHGCAVPGRGGPTGATITIRGSAPVRTPLTLVTVTADTVEWDRGGATTFTNQRTIVGRHAVAMTGAGEAVAGAPRPRLIAESGTGHRAGDTPTTVDLTTTLLD</sequence>
<organism evidence="3 4">
    <name type="scientific">Pilimelia anulata</name>
    <dbReference type="NCBI Taxonomy" id="53371"/>
    <lineage>
        <taxon>Bacteria</taxon>
        <taxon>Bacillati</taxon>
        <taxon>Actinomycetota</taxon>
        <taxon>Actinomycetes</taxon>
        <taxon>Micromonosporales</taxon>
        <taxon>Micromonosporaceae</taxon>
        <taxon>Pilimelia</taxon>
    </lineage>
</organism>
<accession>A0A8J3BAB4</accession>
<dbReference type="EMBL" id="BMQB01000007">
    <property type="protein sequence ID" value="GGK00505.1"/>
    <property type="molecule type" value="Genomic_DNA"/>
</dbReference>
<feature type="chain" id="PRO_5035272464" evidence="2">
    <location>
        <begin position="26"/>
        <end position="156"/>
    </location>
</feature>
<feature type="region of interest" description="Disordered" evidence="1">
    <location>
        <begin position="134"/>
        <end position="156"/>
    </location>
</feature>
<comment type="caution">
    <text evidence="3">The sequence shown here is derived from an EMBL/GenBank/DDBJ whole genome shotgun (WGS) entry which is preliminary data.</text>
</comment>
<protein>
    <submittedName>
        <fullName evidence="3">Uncharacterized protein</fullName>
    </submittedName>
</protein>
<dbReference type="RefSeq" id="WP_189171063.1">
    <property type="nucleotide sequence ID" value="NZ_BMQB01000007.1"/>
</dbReference>
<reference evidence="3" key="2">
    <citation type="submission" date="2020-09" db="EMBL/GenBank/DDBJ databases">
        <authorList>
            <person name="Sun Q."/>
            <person name="Ohkuma M."/>
        </authorList>
    </citation>
    <scope>NUCLEOTIDE SEQUENCE</scope>
    <source>
        <strain evidence="3">JCM 3090</strain>
    </source>
</reference>
<feature type="compositionally biased region" description="Low complexity" evidence="1">
    <location>
        <begin position="143"/>
        <end position="156"/>
    </location>
</feature>
<proteinExistence type="predicted"/>
<feature type="signal peptide" evidence="2">
    <location>
        <begin position="1"/>
        <end position="25"/>
    </location>
</feature>
<evidence type="ECO:0000313" key="4">
    <source>
        <dbReference type="Proteomes" id="UP000649739"/>
    </source>
</evidence>
<keyword evidence="4" id="KW-1185">Reference proteome</keyword>
<keyword evidence="2" id="KW-0732">Signal</keyword>
<dbReference type="Proteomes" id="UP000649739">
    <property type="component" value="Unassembled WGS sequence"/>
</dbReference>
<evidence type="ECO:0000256" key="2">
    <source>
        <dbReference type="SAM" id="SignalP"/>
    </source>
</evidence>
<evidence type="ECO:0000256" key="1">
    <source>
        <dbReference type="SAM" id="MobiDB-lite"/>
    </source>
</evidence>
<dbReference type="AlphaFoldDB" id="A0A8J3BAB4"/>
<evidence type="ECO:0000313" key="3">
    <source>
        <dbReference type="EMBL" id="GGK00505.1"/>
    </source>
</evidence>
<gene>
    <name evidence="3" type="ORF">GCM10010123_33020</name>
</gene>
<name>A0A8J3BAB4_9ACTN</name>
<reference evidence="3" key="1">
    <citation type="journal article" date="2014" name="Int. J. Syst. Evol. Microbiol.">
        <title>Complete genome sequence of Corynebacterium casei LMG S-19264T (=DSM 44701T), isolated from a smear-ripened cheese.</title>
        <authorList>
            <consortium name="US DOE Joint Genome Institute (JGI-PGF)"/>
            <person name="Walter F."/>
            <person name="Albersmeier A."/>
            <person name="Kalinowski J."/>
            <person name="Ruckert C."/>
        </authorList>
    </citation>
    <scope>NUCLEOTIDE SEQUENCE</scope>
    <source>
        <strain evidence="3">JCM 3090</strain>
    </source>
</reference>